<dbReference type="GO" id="GO:0008360">
    <property type="term" value="P:regulation of cell shape"/>
    <property type="evidence" value="ECO:0007669"/>
    <property type="project" value="UniProtKB-UniRule"/>
</dbReference>
<keyword evidence="4 7" id="KW-0133">Cell shape</keyword>
<evidence type="ECO:0000256" key="9">
    <source>
        <dbReference type="SAM" id="SignalP"/>
    </source>
</evidence>
<comment type="similarity">
    <text evidence="2">Belongs to the YkuD family.</text>
</comment>
<dbReference type="GO" id="GO:0071555">
    <property type="term" value="P:cell wall organization"/>
    <property type="evidence" value="ECO:0007669"/>
    <property type="project" value="UniProtKB-UniRule"/>
</dbReference>
<dbReference type="GO" id="GO:0004180">
    <property type="term" value="F:carboxypeptidase activity"/>
    <property type="evidence" value="ECO:0007669"/>
    <property type="project" value="UniProtKB-ARBA"/>
</dbReference>
<evidence type="ECO:0000256" key="3">
    <source>
        <dbReference type="ARBA" id="ARBA00022679"/>
    </source>
</evidence>
<keyword evidence="6 7" id="KW-0961">Cell wall biogenesis/degradation</keyword>
<comment type="pathway">
    <text evidence="1 7">Cell wall biogenesis; peptidoglycan biosynthesis.</text>
</comment>
<dbReference type="Gene3D" id="2.40.440.10">
    <property type="entry name" value="L,D-transpeptidase catalytic domain-like"/>
    <property type="match status" value="1"/>
</dbReference>
<dbReference type="PANTHER" id="PTHR36699:SF1">
    <property type="entry name" value="L,D-TRANSPEPTIDASE YAFK-RELATED"/>
    <property type="match status" value="1"/>
</dbReference>
<dbReference type="SUPFAM" id="SSF141523">
    <property type="entry name" value="L,D-transpeptidase catalytic domain-like"/>
    <property type="match status" value="1"/>
</dbReference>
<evidence type="ECO:0000256" key="8">
    <source>
        <dbReference type="SAM" id="MobiDB-lite"/>
    </source>
</evidence>
<evidence type="ECO:0000256" key="1">
    <source>
        <dbReference type="ARBA" id="ARBA00004752"/>
    </source>
</evidence>
<feature type="domain" description="L,D-TPase catalytic" evidence="10">
    <location>
        <begin position="49"/>
        <end position="178"/>
    </location>
</feature>
<protein>
    <submittedName>
        <fullName evidence="11">ErfK/YbiS/YcfS/YnhG family protein</fullName>
    </submittedName>
</protein>
<feature type="active site" description="Nucleophile" evidence="7">
    <location>
        <position position="154"/>
    </location>
</feature>
<keyword evidence="3" id="KW-0808">Transferase</keyword>
<accession>A0A0S2DEK6</accession>
<evidence type="ECO:0000256" key="4">
    <source>
        <dbReference type="ARBA" id="ARBA00022960"/>
    </source>
</evidence>
<dbReference type="STRING" id="69.GLE_1723"/>
<reference evidence="11 12" key="1">
    <citation type="submission" date="2015-11" db="EMBL/GenBank/DDBJ databases">
        <title>Genome sequences of Lysobacter enzymogenes strain C3 and Lysobacter antibioticus ATCC 29479.</title>
        <authorList>
            <person name="Kobayashi D.Y."/>
        </authorList>
    </citation>
    <scope>NUCLEOTIDE SEQUENCE [LARGE SCALE GENOMIC DNA]</scope>
    <source>
        <strain evidence="11 12">C3</strain>
    </source>
</reference>
<keyword evidence="9" id="KW-0732">Signal</keyword>
<feature type="signal peptide" evidence="9">
    <location>
        <begin position="1"/>
        <end position="30"/>
    </location>
</feature>
<dbReference type="GO" id="GO:0009252">
    <property type="term" value="P:peptidoglycan biosynthetic process"/>
    <property type="evidence" value="ECO:0007669"/>
    <property type="project" value="UniProtKB-UniPathway"/>
</dbReference>
<gene>
    <name evidence="11" type="ORF">GLE_1723</name>
</gene>
<name>A0A0S2DEK6_LYSEN</name>
<dbReference type="GO" id="GO:0016740">
    <property type="term" value="F:transferase activity"/>
    <property type="evidence" value="ECO:0007669"/>
    <property type="project" value="UniProtKB-KW"/>
</dbReference>
<keyword evidence="5 7" id="KW-0573">Peptidoglycan synthesis</keyword>
<feature type="active site" description="Proton donor/acceptor" evidence="7">
    <location>
        <position position="139"/>
    </location>
</feature>
<organism evidence="11 12">
    <name type="scientific">Lysobacter enzymogenes</name>
    <dbReference type="NCBI Taxonomy" id="69"/>
    <lineage>
        <taxon>Bacteria</taxon>
        <taxon>Pseudomonadati</taxon>
        <taxon>Pseudomonadota</taxon>
        <taxon>Gammaproteobacteria</taxon>
        <taxon>Lysobacterales</taxon>
        <taxon>Lysobacteraceae</taxon>
        <taxon>Lysobacter</taxon>
    </lineage>
</organism>
<dbReference type="Proteomes" id="UP000061569">
    <property type="component" value="Chromosome"/>
</dbReference>
<evidence type="ECO:0000256" key="5">
    <source>
        <dbReference type="ARBA" id="ARBA00022984"/>
    </source>
</evidence>
<evidence type="ECO:0000256" key="6">
    <source>
        <dbReference type="ARBA" id="ARBA00023316"/>
    </source>
</evidence>
<feature type="chain" id="PRO_5006594753" evidence="9">
    <location>
        <begin position="31"/>
        <end position="179"/>
    </location>
</feature>
<dbReference type="InterPro" id="IPR038063">
    <property type="entry name" value="Transpep_catalytic_dom"/>
</dbReference>
<feature type="region of interest" description="Disordered" evidence="8">
    <location>
        <begin position="124"/>
        <end position="143"/>
    </location>
</feature>
<dbReference type="UniPathway" id="UPA00219"/>
<evidence type="ECO:0000259" key="10">
    <source>
        <dbReference type="PROSITE" id="PS52029"/>
    </source>
</evidence>
<dbReference type="InterPro" id="IPR005490">
    <property type="entry name" value="LD_TPept_cat_dom"/>
</dbReference>
<evidence type="ECO:0000313" key="12">
    <source>
        <dbReference type="Proteomes" id="UP000061569"/>
    </source>
</evidence>
<dbReference type="PATRIC" id="fig|69.6.peg.1701"/>
<evidence type="ECO:0000313" key="11">
    <source>
        <dbReference type="EMBL" id="ALN57078.1"/>
    </source>
</evidence>
<proteinExistence type="inferred from homology"/>
<dbReference type="EMBL" id="CP013140">
    <property type="protein sequence ID" value="ALN57078.1"/>
    <property type="molecule type" value="Genomic_DNA"/>
</dbReference>
<sequence>MSASLRSNRAIGAIPAMAAAALLAVSLAWAAPASARTPPAMAAKAEQADFIVVDKSARRMQLLRGGKVLKSYAILLGDAPTGHKRQQGDERTPEGEYRISGRNQNSRFHLSLRVSYPNAADRKQAQARGVDPGGDIMIHGGTPPGYRRDWTDGCVAVTDREIEDIWSRVPTGTPIRIDP</sequence>
<evidence type="ECO:0000256" key="2">
    <source>
        <dbReference type="ARBA" id="ARBA00005992"/>
    </source>
</evidence>
<dbReference type="CDD" id="cd16913">
    <property type="entry name" value="YkuD_like"/>
    <property type="match status" value="1"/>
</dbReference>
<dbReference type="KEGG" id="lez:GLE_1723"/>
<dbReference type="Pfam" id="PF03734">
    <property type="entry name" value="YkuD"/>
    <property type="match status" value="1"/>
</dbReference>
<dbReference type="AlphaFoldDB" id="A0A0S2DEK6"/>
<dbReference type="PROSITE" id="PS52029">
    <property type="entry name" value="LD_TPASE"/>
    <property type="match status" value="1"/>
</dbReference>
<dbReference type="PANTHER" id="PTHR36699">
    <property type="entry name" value="LD-TRANSPEPTIDASE"/>
    <property type="match status" value="1"/>
</dbReference>
<evidence type="ECO:0000256" key="7">
    <source>
        <dbReference type="PROSITE-ProRule" id="PRU01373"/>
    </source>
</evidence>